<dbReference type="InterPro" id="IPR050104">
    <property type="entry name" value="FMN-dep_NADH:Q_OxRdtase_AzoR1"/>
</dbReference>
<comment type="similarity">
    <text evidence="6">Belongs to the azoreductase type 1 family.</text>
</comment>
<feature type="binding site" evidence="6">
    <location>
        <begin position="33"/>
        <end position="35"/>
    </location>
    <ligand>
        <name>FMN</name>
        <dbReference type="ChEBI" id="CHEBI:58210"/>
    </ligand>
</feature>
<dbReference type="Gene3D" id="3.40.50.360">
    <property type="match status" value="1"/>
</dbReference>
<comment type="function">
    <text evidence="6">Also exhibits azoreductase activity. Catalyzes the reductive cleavage of the azo bond in aromatic azo compounds to the corresponding amines.</text>
</comment>
<evidence type="ECO:0000256" key="6">
    <source>
        <dbReference type="HAMAP-Rule" id="MF_01216"/>
    </source>
</evidence>
<dbReference type="EMBL" id="CP005960">
    <property type="protein sequence ID" value="AHZ69966.1"/>
    <property type="molecule type" value="Genomic_DNA"/>
</dbReference>
<comment type="function">
    <text evidence="6">Quinone reductase that provides resistance to thiol-specific stress caused by electrophilic quinones.</text>
</comment>
<gene>
    <name evidence="8" type="primary">azoR1</name>
    <name evidence="6" type="synonym">azoR</name>
    <name evidence="8" type="ORF">OU5_2887</name>
</gene>
<dbReference type="HOGENOM" id="CLU_088964_0_0_6"/>
<keyword evidence="2 6" id="KW-0288">FMN</keyword>
<dbReference type="InterPro" id="IPR023048">
    <property type="entry name" value="NADH:quinone_OxRdtase_FMN_depd"/>
</dbReference>
<dbReference type="Proteomes" id="UP000026913">
    <property type="component" value="Chromosome"/>
</dbReference>
<reference evidence="8 9" key="1">
    <citation type="journal article" date="2012" name="J. Bacteriol.">
        <title>Genome sequence of cold-adapted Pseudomonas mandelii strain JR-1.</title>
        <authorList>
            <person name="Jang S.H."/>
            <person name="Kim J."/>
            <person name="Kim J."/>
            <person name="Hong S."/>
            <person name="Lee C."/>
        </authorList>
    </citation>
    <scope>NUCLEOTIDE SEQUENCE [LARGE SCALE GENOMIC DNA]</scope>
    <source>
        <strain evidence="8 9">JR-1</strain>
    </source>
</reference>
<dbReference type="PANTHER" id="PTHR43741:SF2">
    <property type="entry name" value="FMN-DEPENDENT NADH:QUINONE OXIDOREDUCTASE"/>
    <property type="match status" value="1"/>
</dbReference>
<dbReference type="GO" id="GO:0016655">
    <property type="term" value="F:oxidoreductase activity, acting on NAD(P)H, quinone or similar compound as acceptor"/>
    <property type="evidence" value="ECO:0007669"/>
    <property type="project" value="InterPro"/>
</dbReference>
<organism evidence="8 9">
    <name type="scientific">Pseudomonas mandelii JR-1</name>
    <dbReference type="NCBI Taxonomy" id="1147786"/>
    <lineage>
        <taxon>Bacteria</taxon>
        <taxon>Pseudomonadati</taxon>
        <taxon>Pseudomonadota</taxon>
        <taxon>Gammaproteobacteria</taxon>
        <taxon>Pseudomonadales</taxon>
        <taxon>Pseudomonadaceae</taxon>
        <taxon>Pseudomonas</taxon>
    </lineage>
</organism>
<dbReference type="KEGG" id="pman:OU5_2887"/>
<dbReference type="InterPro" id="IPR003680">
    <property type="entry name" value="Flavodoxin_fold"/>
</dbReference>
<dbReference type="SUPFAM" id="SSF52218">
    <property type="entry name" value="Flavoproteins"/>
    <property type="match status" value="1"/>
</dbReference>
<dbReference type="GO" id="GO:0016652">
    <property type="term" value="F:oxidoreductase activity, acting on NAD(P)H as acceptor"/>
    <property type="evidence" value="ECO:0007669"/>
    <property type="project" value="UniProtKB-UniRule"/>
</dbReference>
<dbReference type="EC" id="1.7.1.17" evidence="6"/>
<evidence type="ECO:0000256" key="2">
    <source>
        <dbReference type="ARBA" id="ARBA00022643"/>
    </source>
</evidence>
<dbReference type="InterPro" id="IPR029039">
    <property type="entry name" value="Flavoprotein-like_sf"/>
</dbReference>
<dbReference type="EC" id="1.6.5.-" evidence="6"/>
<evidence type="ECO:0000313" key="8">
    <source>
        <dbReference type="EMBL" id="AHZ69966.1"/>
    </source>
</evidence>
<comment type="subunit">
    <text evidence="6">Homodimer.</text>
</comment>
<name>A0A024EBG8_9PSED</name>
<evidence type="ECO:0000256" key="3">
    <source>
        <dbReference type="ARBA" id="ARBA00023002"/>
    </source>
</evidence>
<evidence type="ECO:0000256" key="5">
    <source>
        <dbReference type="ARBA" id="ARBA00048542"/>
    </source>
</evidence>
<keyword evidence="1 6" id="KW-0285">Flavoprotein</keyword>
<comment type="caution">
    <text evidence="6">Lacks conserved residue(s) required for the propagation of feature annotation.</text>
</comment>
<dbReference type="GO" id="GO:0010181">
    <property type="term" value="F:FMN binding"/>
    <property type="evidence" value="ECO:0007669"/>
    <property type="project" value="UniProtKB-UniRule"/>
</dbReference>
<evidence type="ECO:0000259" key="7">
    <source>
        <dbReference type="Pfam" id="PF02525"/>
    </source>
</evidence>
<dbReference type="GO" id="GO:0009055">
    <property type="term" value="F:electron transfer activity"/>
    <property type="evidence" value="ECO:0007669"/>
    <property type="project" value="UniProtKB-UniRule"/>
</dbReference>
<feature type="binding site" evidence="6">
    <location>
        <begin position="162"/>
        <end position="165"/>
    </location>
    <ligand>
        <name>FMN</name>
        <dbReference type="ChEBI" id="CHEBI:58210"/>
    </ligand>
</feature>
<keyword evidence="4 6" id="KW-0520">NAD</keyword>
<dbReference type="PANTHER" id="PTHR43741">
    <property type="entry name" value="FMN-DEPENDENT NADH-AZOREDUCTASE 1"/>
    <property type="match status" value="1"/>
</dbReference>
<evidence type="ECO:0000256" key="1">
    <source>
        <dbReference type="ARBA" id="ARBA00022630"/>
    </source>
</evidence>
<sequence length="229" mass="25002">MSFNLRATGSLALKEIQMSKILAIHASPRGERSHSRRLAEVFLGAWQARHPQSQLTRREIGRALIPPVNEAFVAAAFYPEPQARPLSMQADLAFSDELVGELLGHDLLVISTPMHNFSVPSGLKAWIDQIVRLGLTFNHTLDNGVAQYEPLVHGKKALIVTSRGGFGFGPGGELEAMNHADPLLRTALGFIGITDITVVAAEGEESAERTFEISLAEAEQRLLTLAREF</sequence>
<accession>A0A024EBG8</accession>
<evidence type="ECO:0000256" key="4">
    <source>
        <dbReference type="ARBA" id="ARBA00023027"/>
    </source>
</evidence>
<feature type="binding site" evidence="6">
    <location>
        <position position="27"/>
    </location>
    <ligand>
        <name>FMN</name>
        <dbReference type="ChEBI" id="CHEBI:58210"/>
    </ligand>
</feature>
<protein>
    <recommendedName>
        <fullName evidence="6">FMN dependent NADH:quinone oxidoreductase</fullName>
        <ecNumber evidence="6">1.6.5.-</ecNumber>
    </recommendedName>
    <alternativeName>
        <fullName evidence="6">Azo-dye reductase</fullName>
    </alternativeName>
    <alternativeName>
        <fullName evidence="6">FMN-dependent NADH-azo compound oxidoreductase</fullName>
    </alternativeName>
    <alternativeName>
        <fullName evidence="6">FMN-dependent NADH-azoreductase</fullName>
        <ecNumber evidence="6">1.7.1.17</ecNumber>
    </alternativeName>
</protein>
<evidence type="ECO:0000313" key="9">
    <source>
        <dbReference type="Proteomes" id="UP000026913"/>
    </source>
</evidence>
<feature type="domain" description="Flavodoxin-like fold" evidence="7">
    <location>
        <begin position="19"/>
        <end position="221"/>
    </location>
</feature>
<dbReference type="AlphaFoldDB" id="A0A024EBG8"/>
<keyword evidence="3 6" id="KW-0560">Oxidoreductase</keyword>
<proteinExistence type="inferred from homology"/>
<comment type="catalytic activity">
    <reaction evidence="6">
        <text>2 a quinone + NADH + H(+) = 2 a 1,4-benzosemiquinone + NAD(+)</text>
        <dbReference type="Rhea" id="RHEA:65952"/>
        <dbReference type="ChEBI" id="CHEBI:15378"/>
        <dbReference type="ChEBI" id="CHEBI:57540"/>
        <dbReference type="ChEBI" id="CHEBI:57945"/>
        <dbReference type="ChEBI" id="CHEBI:132124"/>
        <dbReference type="ChEBI" id="CHEBI:134225"/>
    </reaction>
</comment>
<comment type="catalytic activity">
    <reaction evidence="5">
        <text>N,N-dimethyl-1,4-phenylenediamine + anthranilate + 2 NAD(+) = 2-(4-dimethylaminophenyl)diazenylbenzoate + 2 NADH + 2 H(+)</text>
        <dbReference type="Rhea" id="RHEA:55872"/>
        <dbReference type="ChEBI" id="CHEBI:15378"/>
        <dbReference type="ChEBI" id="CHEBI:15783"/>
        <dbReference type="ChEBI" id="CHEBI:16567"/>
        <dbReference type="ChEBI" id="CHEBI:57540"/>
        <dbReference type="ChEBI" id="CHEBI:57945"/>
        <dbReference type="ChEBI" id="CHEBI:71579"/>
        <dbReference type="EC" id="1.7.1.17"/>
    </reaction>
    <physiologicalReaction direction="right-to-left" evidence="5">
        <dbReference type="Rhea" id="RHEA:55874"/>
    </physiologicalReaction>
</comment>
<dbReference type="HAMAP" id="MF_01216">
    <property type="entry name" value="Azoreductase_type1"/>
    <property type="match status" value="1"/>
</dbReference>
<comment type="cofactor">
    <cofactor evidence="6">
        <name>FMN</name>
        <dbReference type="ChEBI" id="CHEBI:58210"/>
    </cofactor>
    <text evidence="6">Binds 1 FMN per subunit.</text>
</comment>
<dbReference type="Pfam" id="PF02525">
    <property type="entry name" value="Flavodoxin_2"/>
    <property type="match status" value="1"/>
</dbReference>